<dbReference type="Gene3D" id="3.30.40.10">
    <property type="entry name" value="Zinc/RING finger domain, C3HC4 (zinc finger)"/>
    <property type="match status" value="1"/>
</dbReference>
<feature type="compositionally biased region" description="Low complexity" evidence="9">
    <location>
        <begin position="13"/>
        <end position="36"/>
    </location>
</feature>
<feature type="compositionally biased region" description="Basic and acidic residues" evidence="9">
    <location>
        <begin position="358"/>
        <end position="367"/>
    </location>
</feature>
<keyword evidence="6" id="KW-0863">Zinc-finger</keyword>
<reference evidence="11 12" key="1">
    <citation type="submission" date="2017-12" db="EMBL/GenBank/DDBJ databases">
        <title>Integrating genomic resources of turbot (Scophthalmus maximus) in depth evaluation of genetic and physical mapping variation across individuals.</title>
        <authorList>
            <person name="Martinez P."/>
        </authorList>
    </citation>
    <scope>NUCLEOTIDE SEQUENCE [LARGE SCALE GENOMIC DNA]</scope>
</reference>
<evidence type="ECO:0000259" key="10">
    <source>
        <dbReference type="PROSITE" id="PS51292"/>
    </source>
</evidence>
<dbReference type="PROSITE" id="PS51292">
    <property type="entry name" value="ZF_RING_CH"/>
    <property type="match status" value="1"/>
</dbReference>
<keyword evidence="7" id="KW-0833">Ubl conjugation pathway</keyword>
<feature type="region of interest" description="Disordered" evidence="9">
    <location>
        <begin position="150"/>
        <end position="417"/>
    </location>
</feature>
<comment type="catalytic activity">
    <reaction evidence="1">
        <text>S-ubiquitinyl-[E2 ubiquitin-conjugating enzyme]-L-cysteine + [acceptor protein]-L-lysine = [E2 ubiquitin-conjugating enzyme]-L-cysteine + N(6)-ubiquitinyl-[acceptor protein]-L-lysine.</text>
        <dbReference type="EC" id="2.3.2.27"/>
    </reaction>
</comment>
<dbReference type="InterPro" id="IPR052297">
    <property type="entry name" value="RING-CH-type_E3_ubiq-ligase"/>
</dbReference>
<feature type="compositionally biased region" description="Polar residues" evidence="9">
    <location>
        <begin position="90"/>
        <end position="101"/>
    </location>
</feature>
<evidence type="ECO:0000256" key="2">
    <source>
        <dbReference type="ARBA" id="ARBA00004906"/>
    </source>
</evidence>
<feature type="compositionally biased region" description="Polar residues" evidence="9">
    <location>
        <begin position="39"/>
        <end position="64"/>
    </location>
</feature>
<dbReference type="AlphaFoldDB" id="A0A2U9BBG4"/>
<feature type="compositionally biased region" description="Pro residues" evidence="9">
    <location>
        <begin position="283"/>
        <end position="295"/>
    </location>
</feature>
<evidence type="ECO:0000256" key="8">
    <source>
        <dbReference type="ARBA" id="ARBA00022833"/>
    </source>
</evidence>
<feature type="compositionally biased region" description="Low complexity" evidence="9">
    <location>
        <begin position="312"/>
        <end position="331"/>
    </location>
</feature>
<sequence length="737" mass="80391">MDSRSRRLPFCLSSPRSSYTSSIPTVSSSSLGSSRLYSRETTLSSDRFPRASSTYKADLDQQTDSEGRLGMSSGLLNASDDGDSKRAKLSYSNRGLSTRTPSALVTASTYTSKGLGSGRGIGGIGEKQNDTIDSSWSSCRLLSLSSSSSTKSLLSRREQESKYEPSSLSSLGDRRFRTPGVSSSLYQTDRLTSTYAQGARPKESAYSSSSSAARESSLSHHLSSSTPHRSSPLVRDLSSRTPTRFVSSSSSLRSSPVQTRKVVSSSDICSSYSSHTPRYSAPPVRPEATLPPRPAPEGGESEGRRSTRRLLSRLFSRRSSQDSSSGSSSVRSLDDDSPSTGGESVDGDEVAGLSVVDPDARRNRRADLAPIQEGNSDGYRSGLSGSRMASWREPGVGSSNGTSSSGGGTSSSWLSSSLLGRCPPLLSRLRRHASNGSAHTAAASQECLSRPQHLLRRWDGVEHKTSQEDEDDDDDEEEDDDDEEEDDDDDDDSEEEEGAVGLDAFGVRRPCRLEDEALPEREDGSVAFPSHRRAGVYESISAAMAQLSSLENQLDVPKEKPAASRDQEKLRKIKERLLLEESDEEEGDLCRICQMGEESASNPLIQPCRCTGSLQYVHQDCIKRWLRSKIGSGTNLEAITTCELCKEKLRLDIDNFDIQELYRTHVQSEYDDFISSGLYLVVLLHFCEQRFSDVLGAVDAAGVLRVMGRCRTSDRPLSSPTWTTTLKRITDYVNVAE</sequence>
<evidence type="ECO:0000256" key="5">
    <source>
        <dbReference type="ARBA" id="ARBA00022723"/>
    </source>
</evidence>
<organism evidence="11 12">
    <name type="scientific">Scophthalmus maximus</name>
    <name type="common">Turbot</name>
    <name type="synonym">Psetta maxima</name>
    <dbReference type="NCBI Taxonomy" id="52904"/>
    <lineage>
        <taxon>Eukaryota</taxon>
        <taxon>Metazoa</taxon>
        <taxon>Chordata</taxon>
        <taxon>Craniata</taxon>
        <taxon>Vertebrata</taxon>
        <taxon>Euteleostomi</taxon>
        <taxon>Actinopterygii</taxon>
        <taxon>Neopterygii</taxon>
        <taxon>Teleostei</taxon>
        <taxon>Neoteleostei</taxon>
        <taxon>Acanthomorphata</taxon>
        <taxon>Carangaria</taxon>
        <taxon>Pleuronectiformes</taxon>
        <taxon>Pleuronectoidei</taxon>
        <taxon>Scophthalmidae</taxon>
        <taxon>Scophthalmus</taxon>
    </lineage>
</organism>
<dbReference type="EMBL" id="CP026247">
    <property type="protein sequence ID" value="AWP01297.1"/>
    <property type="molecule type" value="Genomic_DNA"/>
</dbReference>
<evidence type="ECO:0000313" key="12">
    <source>
        <dbReference type="Proteomes" id="UP000246464"/>
    </source>
</evidence>
<dbReference type="PANTHER" id="PTHR14471:SF1">
    <property type="entry name" value="E3 UBIQUITIN-PROTEIN LIGASE MARCHF7"/>
    <property type="match status" value="1"/>
</dbReference>
<gene>
    <name evidence="11" type="ORF">SMAX5B_012327</name>
</gene>
<feature type="compositionally biased region" description="Polar residues" evidence="9">
    <location>
        <begin position="180"/>
        <end position="196"/>
    </location>
</feature>
<dbReference type="Proteomes" id="UP000246464">
    <property type="component" value="Chromosome 5"/>
</dbReference>
<feature type="compositionally biased region" description="Low complexity" evidence="9">
    <location>
        <begin position="264"/>
        <end position="274"/>
    </location>
</feature>
<dbReference type="GO" id="GO:0061630">
    <property type="term" value="F:ubiquitin protein ligase activity"/>
    <property type="evidence" value="ECO:0007669"/>
    <property type="project" value="UniProtKB-EC"/>
</dbReference>
<dbReference type="SUPFAM" id="SSF57850">
    <property type="entry name" value="RING/U-box"/>
    <property type="match status" value="1"/>
</dbReference>
<dbReference type="PANTHER" id="PTHR14471">
    <property type="entry name" value="MARCH7/10 E3 UBIQUITIN PROTEIN LIGASE FAMILY MEMBER"/>
    <property type="match status" value="1"/>
</dbReference>
<evidence type="ECO:0000256" key="1">
    <source>
        <dbReference type="ARBA" id="ARBA00000900"/>
    </source>
</evidence>
<dbReference type="InterPro" id="IPR013083">
    <property type="entry name" value="Znf_RING/FYVE/PHD"/>
</dbReference>
<feature type="region of interest" description="Disordered" evidence="9">
    <location>
        <begin position="461"/>
        <end position="506"/>
    </location>
</feature>
<dbReference type="InterPro" id="IPR011016">
    <property type="entry name" value="Znf_RING-CH"/>
</dbReference>
<keyword evidence="5" id="KW-0479">Metal-binding</keyword>
<evidence type="ECO:0000256" key="4">
    <source>
        <dbReference type="ARBA" id="ARBA00022679"/>
    </source>
</evidence>
<feature type="region of interest" description="Disordered" evidence="9">
    <location>
        <begin position="1"/>
        <end position="101"/>
    </location>
</feature>
<name>A0A2U9BBG4_SCOMX</name>
<comment type="pathway">
    <text evidence="2">Protein modification; protein ubiquitination.</text>
</comment>
<dbReference type="Pfam" id="PF12906">
    <property type="entry name" value="RINGv"/>
    <property type="match status" value="1"/>
</dbReference>
<protein>
    <recommendedName>
        <fullName evidence="3">RING-type E3 ubiquitin transferase</fullName>
        <ecNumber evidence="3">2.3.2.27</ecNumber>
    </recommendedName>
</protein>
<evidence type="ECO:0000256" key="7">
    <source>
        <dbReference type="ARBA" id="ARBA00022786"/>
    </source>
</evidence>
<dbReference type="SMART" id="SM00744">
    <property type="entry name" value="RINGv"/>
    <property type="match status" value="1"/>
</dbReference>
<keyword evidence="8" id="KW-0862">Zinc</keyword>
<feature type="domain" description="RING-CH-type" evidence="10">
    <location>
        <begin position="582"/>
        <end position="652"/>
    </location>
</feature>
<dbReference type="GO" id="GO:0008270">
    <property type="term" value="F:zinc ion binding"/>
    <property type="evidence" value="ECO:0007669"/>
    <property type="project" value="UniProtKB-KW"/>
</dbReference>
<evidence type="ECO:0000256" key="3">
    <source>
        <dbReference type="ARBA" id="ARBA00012483"/>
    </source>
</evidence>
<feature type="compositionally biased region" description="Low complexity" evidence="9">
    <location>
        <begin position="204"/>
        <end position="257"/>
    </location>
</feature>
<evidence type="ECO:0000256" key="9">
    <source>
        <dbReference type="SAM" id="MobiDB-lite"/>
    </source>
</evidence>
<accession>A0A2U9BBG4</accession>
<keyword evidence="4" id="KW-0808">Transferase</keyword>
<feature type="compositionally biased region" description="Acidic residues" evidence="9">
    <location>
        <begin position="468"/>
        <end position="498"/>
    </location>
</feature>
<evidence type="ECO:0000313" key="11">
    <source>
        <dbReference type="EMBL" id="AWP01297.1"/>
    </source>
</evidence>
<proteinExistence type="predicted"/>
<keyword evidence="12" id="KW-1185">Reference proteome</keyword>
<evidence type="ECO:0000256" key="6">
    <source>
        <dbReference type="ARBA" id="ARBA00022771"/>
    </source>
</evidence>
<dbReference type="EC" id="2.3.2.27" evidence="3"/>